<dbReference type="AlphaFoldDB" id="A0A6A5T3T2"/>
<dbReference type="Pfam" id="PF24864">
    <property type="entry name" value="DUF7730"/>
    <property type="match status" value="1"/>
</dbReference>
<keyword evidence="4" id="KW-1185">Reference proteome</keyword>
<reference evidence="3" key="1">
    <citation type="journal article" date="2020" name="Stud. Mycol.">
        <title>101 Dothideomycetes genomes: a test case for predicting lifestyles and emergence of pathogens.</title>
        <authorList>
            <person name="Haridas S."/>
            <person name="Albert R."/>
            <person name="Binder M."/>
            <person name="Bloem J."/>
            <person name="Labutti K."/>
            <person name="Salamov A."/>
            <person name="Andreopoulos B."/>
            <person name="Baker S."/>
            <person name="Barry K."/>
            <person name="Bills G."/>
            <person name="Bluhm B."/>
            <person name="Cannon C."/>
            <person name="Castanera R."/>
            <person name="Culley D."/>
            <person name="Daum C."/>
            <person name="Ezra D."/>
            <person name="Gonzalez J."/>
            <person name="Henrissat B."/>
            <person name="Kuo A."/>
            <person name="Liang C."/>
            <person name="Lipzen A."/>
            <person name="Lutzoni F."/>
            <person name="Magnuson J."/>
            <person name="Mondo S."/>
            <person name="Nolan M."/>
            <person name="Ohm R."/>
            <person name="Pangilinan J."/>
            <person name="Park H.-J."/>
            <person name="Ramirez L."/>
            <person name="Alfaro M."/>
            <person name="Sun H."/>
            <person name="Tritt A."/>
            <person name="Yoshinaga Y."/>
            <person name="Zwiers L.-H."/>
            <person name="Turgeon B."/>
            <person name="Goodwin S."/>
            <person name="Spatafora J."/>
            <person name="Crous P."/>
            <person name="Grigoriev I."/>
        </authorList>
    </citation>
    <scope>NUCLEOTIDE SEQUENCE</scope>
    <source>
        <strain evidence="3">CBS 161.51</strain>
    </source>
</reference>
<feature type="domain" description="DUF7730" evidence="2">
    <location>
        <begin position="101"/>
        <end position="204"/>
    </location>
</feature>
<feature type="region of interest" description="Disordered" evidence="1">
    <location>
        <begin position="1"/>
        <end position="28"/>
    </location>
</feature>
<dbReference type="PANTHER" id="PTHR38790:SF4">
    <property type="entry name" value="2EXR DOMAIN-CONTAINING PROTEIN"/>
    <property type="match status" value="1"/>
</dbReference>
<dbReference type="OrthoDB" id="5413827at2759"/>
<evidence type="ECO:0000313" key="4">
    <source>
        <dbReference type="Proteomes" id="UP000800038"/>
    </source>
</evidence>
<name>A0A6A5T3T2_9PLEO</name>
<protein>
    <recommendedName>
        <fullName evidence="2">DUF7730 domain-containing protein</fullName>
    </recommendedName>
</protein>
<organism evidence="3 4">
    <name type="scientific">Clathrospora elynae</name>
    <dbReference type="NCBI Taxonomy" id="706981"/>
    <lineage>
        <taxon>Eukaryota</taxon>
        <taxon>Fungi</taxon>
        <taxon>Dikarya</taxon>
        <taxon>Ascomycota</taxon>
        <taxon>Pezizomycotina</taxon>
        <taxon>Dothideomycetes</taxon>
        <taxon>Pleosporomycetidae</taxon>
        <taxon>Pleosporales</taxon>
        <taxon>Diademaceae</taxon>
        <taxon>Clathrospora</taxon>
    </lineage>
</organism>
<dbReference type="Proteomes" id="UP000800038">
    <property type="component" value="Unassembled WGS sequence"/>
</dbReference>
<proteinExistence type="predicted"/>
<sequence>MEGQEVTRPSLKRARSLPPTDDDGVIEPPAKRFSQNVRTVLRKPALGIKGLKALWVPTPDCQRNNLLLRLPAELRNRIYELVLGGRTYKFKDTIQTRQARLDTKGEEHIFSLLYVCRQIHFETALLPYTINTFSFRDIENSLDPFLRQRSPAQMRSIHLIELITYQAGTMWAAQESLSRGLSKEFRVLNRLPNLQRLHVVVDTMESLYVCWGALPFSHVLAQKNLENWKTVVAYHCPEVIFTSWWA</sequence>
<evidence type="ECO:0000256" key="1">
    <source>
        <dbReference type="SAM" id="MobiDB-lite"/>
    </source>
</evidence>
<dbReference type="InterPro" id="IPR056632">
    <property type="entry name" value="DUF7730"/>
</dbReference>
<gene>
    <name evidence="3" type="ORF">EJ02DRAFT_250619</name>
</gene>
<accession>A0A6A5T3T2</accession>
<evidence type="ECO:0000259" key="2">
    <source>
        <dbReference type="Pfam" id="PF24864"/>
    </source>
</evidence>
<dbReference type="PANTHER" id="PTHR38790">
    <property type="entry name" value="2EXR DOMAIN-CONTAINING PROTEIN-RELATED"/>
    <property type="match status" value="1"/>
</dbReference>
<dbReference type="EMBL" id="ML976004">
    <property type="protein sequence ID" value="KAF1946359.1"/>
    <property type="molecule type" value="Genomic_DNA"/>
</dbReference>
<evidence type="ECO:0000313" key="3">
    <source>
        <dbReference type="EMBL" id="KAF1946359.1"/>
    </source>
</evidence>